<evidence type="ECO:0000313" key="7">
    <source>
        <dbReference type="EMBL" id="KAG4418003.1"/>
    </source>
</evidence>
<dbReference type="PROSITE" id="PS50118">
    <property type="entry name" value="HMG_BOX_2"/>
    <property type="match status" value="1"/>
</dbReference>
<dbReference type="SUPFAM" id="SSF47095">
    <property type="entry name" value="HMG-box"/>
    <property type="match status" value="1"/>
</dbReference>
<comment type="caution">
    <text evidence="7">The sequence shown here is derived from an EMBL/GenBank/DDBJ whole genome shotgun (WGS) entry which is preliminary data.</text>
</comment>
<sequence>MDAPRSPVSISTDSSRRGSLKQVLPEMHSDLQTSTSPRTRLTRKRAASLNTDSASEPRIGDLALNSASTSGPPTSDLTREQVCLCQPDPKIPRPRNAFILYRQHYQAQVVSQHPGLANPEISKIIGEQWREQAAEVKSDWKRLAEEEKQRHQRQYPGYRYQPRRAGKLTGLRSSSSISGDDPIRCPKCNGRYISTPSTPLTPFTPAYSAASRTERTLPPFTPSQNEFEIPQYSGPMQSRVDTPRIISHQHSVRRQPYIPPQPLQTHHERDEDTDLLSPSPGQKRRRFNEENQRGYIANSPMAYSAPQHFSRAGAPPGSAVYRQPLPSPSVFPRHGSIPGSMGPPPSHSPIHQQPRHPYPTRANNFDESLRLPPLQTQMGSTTASQRSDSRTEAREIHAKSIEAMVMTIPYVSKIKVLTKISPPLAPPGPASPAQEIRGAVVAVEGLDKALLSEIGSFILEYLSKDIPFAITSWSTDAKPKETDREMASAPKSTDSEERDPFIDYLAIISEWHKKSQEITKYITTTPPTPPDEPKAPPEPKTRILPVALLPAGFSLSTSDTFALRIPINDSYAPVDHWQWMATLWRGIIGPDLTVYVSRAGREELSKYGGVEIRQDCPCIVVRIPEGSSKMDEKTARRLGFEVVEFVRNVEAGFARA</sequence>
<feature type="compositionally biased region" description="Basic and acidic residues" evidence="5">
    <location>
        <begin position="477"/>
        <end position="486"/>
    </location>
</feature>
<evidence type="ECO:0000259" key="6">
    <source>
        <dbReference type="PROSITE" id="PS50118"/>
    </source>
</evidence>
<evidence type="ECO:0000256" key="2">
    <source>
        <dbReference type="ARBA" id="ARBA00023125"/>
    </source>
</evidence>
<accession>A0A8H7W9R5</accession>
<evidence type="ECO:0000256" key="3">
    <source>
        <dbReference type="ARBA" id="ARBA00023163"/>
    </source>
</evidence>
<feature type="compositionally biased region" description="Polar residues" evidence="5">
    <location>
        <begin position="30"/>
        <end position="39"/>
    </location>
</feature>
<dbReference type="PANTHER" id="PTHR10270:SF320">
    <property type="entry name" value="BOX TRANSCRIPTIONAL REGULATOR, PUTATIVE (AFU_ORTHOLOGUE AFUA_4G10820)-RELATED"/>
    <property type="match status" value="1"/>
</dbReference>
<dbReference type="EMBL" id="JAFJYH010000139">
    <property type="protein sequence ID" value="KAG4418003.1"/>
    <property type="molecule type" value="Genomic_DNA"/>
</dbReference>
<evidence type="ECO:0000313" key="8">
    <source>
        <dbReference type="Proteomes" id="UP000664132"/>
    </source>
</evidence>
<dbReference type="GO" id="GO:0001228">
    <property type="term" value="F:DNA-binding transcription activator activity, RNA polymerase II-specific"/>
    <property type="evidence" value="ECO:0007669"/>
    <property type="project" value="TreeGrafter"/>
</dbReference>
<feature type="DNA-binding region" description="HMG box" evidence="4">
    <location>
        <begin position="91"/>
        <end position="159"/>
    </location>
</feature>
<keyword evidence="2 4" id="KW-0238">DNA-binding</keyword>
<dbReference type="CDD" id="cd01389">
    <property type="entry name" value="HMG-box_ROX1-like"/>
    <property type="match status" value="1"/>
</dbReference>
<dbReference type="PANTHER" id="PTHR10270">
    <property type="entry name" value="SOX TRANSCRIPTION FACTOR"/>
    <property type="match status" value="1"/>
</dbReference>
<proteinExistence type="predicted"/>
<dbReference type="GO" id="GO:0005634">
    <property type="term" value="C:nucleus"/>
    <property type="evidence" value="ECO:0007669"/>
    <property type="project" value="UniProtKB-UniRule"/>
</dbReference>
<dbReference type="InterPro" id="IPR009071">
    <property type="entry name" value="HMG_box_dom"/>
</dbReference>
<keyword evidence="1" id="KW-0805">Transcription regulation</keyword>
<dbReference type="SMART" id="SM00398">
    <property type="entry name" value="HMG"/>
    <property type="match status" value="1"/>
</dbReference>
<organism evidence="7 8">
    <name type="scientific">Cadophora malorum</name>
    <dbReference type="NCBI Taxonomy" id="108018"/>
    <lineage>
        <taxon>Eukaryota</taxon>
        <taxon>Fungi</taxon>
        <taxon>Dikarya</taxon>
        <taxon>Ascomycota</taxon>
        <taxon>Pezizomycotina</taxon>
        <taxon>Leotiomycetes</taxon>
        <taxon>Helotiales</taxon>
        <taxon>Ploettnerulaceae</taxon>
        <taxon>Cadophora</taxon>
    </lineage>
</organism>
<dbReference type="Gene3D" id="1.10.30.10">
    <property type="entry name" value="High mobility group box domain"/>
    <property type="match status" value="1"/>
</dbReference>
<evidence type="ECO:0000256" key="1">
    <source>
        <dbReference type="ARBA" id="ARBA00023015"/>
    </source>
</evidence>
<feature type="domain" description="HMG box" evidence="6">
    <location>
        <begin position="91"/>
        <end position="159"/>
    </location>
</feature>
<dbReference type="FunFam" id="1.10.30.10:FF:000041">
    <property type="entry name" value="HMG box family protein"/>
    <property type="match status" value="1"/>
</dbReference>
<evidence type="ECO:0000256" key="5">
    <source>
        <dbReference type="SAM" id="MobiDB-lite"/>
    </source>
</evidence>
<gene>
    <name evidence="7" type="ORF">IFR04_008823</name>
</gene>
<dbReference type="GO" id="GO:0000122">
    <property type="term" value="P:negative regulation of transcription by RNA polymerase II"/>
    <property type="evidence" value="ECO:0007669"/>
    <property type="project" value="TreeGrafter"/>
</dbReference>
<feature type="region of interest" description="Disordered" evidence="5">
    <location>
        <begin position="1"/>
        <end position="78"/>
    </location>
</feature>
<feature type="compositionally biased region" description="Polar residues" evidence="5">
    <location>
        <begin position="65"/>
        <end position="76"/>
    </location>
</feature>
<dbReference type="AlphaFoldDB" id="A0A8H7W9R5"/>
<protein>
    <recommendedName>
        <fullName evidence="6">HMG box domain-containing protein</fullName>
    </recommendedName>
</protein>
<keyword evidence="4" id="KW-0539">Nucleus</keyword>
<feature type="region of interest" description="Disordered" evidence="5">
    <location>
        <begin position="477"/>
        <end position="496"/>
    </location>
</feature>
<dbReference type="InterPro" id="IPR036910">
    <property type="entry name" value="HMG_box_dom_sf"/>
</dbReference>
<dbReference type="InterPro" id="IPR050140">
    <property type="entry name" value="SRY-related_HMG-box_TF-like"/>
</dbReference>
<dbReference type="GO" id="GO:0030154">
    <property type="term" value="P:cell differentiation"/>
    <property type="evidence" value="ECO:0007669"/>
    <property type="project" value="TreeGrafter"/>
</dbReference>
<keyword evidence="8" id="KW-1185">Reference proteome</keyword>
<keyword evidence="3" id="KW-0804">Transcription</keyword>
<name>A0A8H7W9R5_9HELO</name>
<dbReference type="Pfam" id="PF00505">
    <property type="entry name" value="HMG_box"/>
    <property type="match status" value="1"/>
</dbReference>
<reference evidence="7" key="1">
    <citation type="submission" date="2021-02" db="EMBL/GenBank/DDBJ databases">
        <title>Genome sequence Cadophora malorum strain M34.</title>
        <authorList>
            <person name="Stefanovic E."/>
            <person name="Vu D."/>
            <person name="Scully C."/>
            <person name="Dijksterhuis J."/>
            <person name="Roader J."/>
            <person name="Houbraken J."/>
        </authorList>
    </citation>
    <scope>NUCLEOTIDE SEQUENCE</scope>
    <source>
        <strain evidence="7">M34</strain>
    </source>
</reference>
<feature type="region of interest" description="Disordered" evidence="5">
    <location>
        <begin position="218"/>
        <end position="293"/>
    </location>
</feature>
<dbReference type="GO" id="GO:0000978">
    <property type="term" value="F:RNA polymerase II cis-regulatory region sequence-specific DNA binding"/>
    <property type="evidence" value="ECO:0007669"/>
    <property type="project" value="TreeGrafter"/>
</dbReference>
<evidence type="ECO:0000256" key="4">
    <source>
        <dbReference type="PROSITE-ProRule" id="PRU00267"/>
    </source>
</evidence>
<feature type="compositionally biased region" description="Polar residues" evidence="5">
    <location>
        <begin position="374"/>
        <end position="386"/>
    </location>
</feature>
<feature type="region of interest" description="Disordered" evidence="5">
    <location>
        <begin position="306"/>
        <end position="391"/>
    </location>
</feature>
<dbReference type="OrthoDB" id="10060499at2759"/>
<dbReference type="Proteomes" id="UP000664132">
    <property type="component" value="Unassembled WGS sequence"/>
</dbReference>